<sequence length="190" mass="21017">MIAEKVNVVVLGSGGVGKSSITISFINGEYDPTIEDSYSKNITVDGKEYQLDITDTAGQEEYRGLWSDKFLRGGDGFVLVYTITLKSSFDELTPIRAQVMRAREEVPCPMIVVGNKCDLVDLREVTEQDAADFADKHDALHIESSAKAKINIEEIFVELVREIVKRNTVVEVVEEVVEEEPVKAGCCAIL</sequence>
<organism evidence="1 2">
    <name type="scientific">Entomophthora muscae</name>
    <dbReference type="NCBI Taxonomy" id="34485"/>
    <lineage>
        <taxon>Eukaryota</taxon>
        <taxon>Fungi</taxon>
        <taxon>Fungi incertae sedis</taxon>
        <taxon>Zoopagomycota</taxon>
        <taxon>Entomophthoromycotina</taxon>
        <taxon>Entomophthoromycetes</taxon>
        <taxon>Entomophthorales</taxon>
        <taxon>Entomophthoraceae</taxon>
        <taxon>Entomophthora</taxon>
    </lineage>
</organism>
<protein>
    <submittedName>
        <fullName evidence="1">Uncharacterized protein</fullName>
    </submittedName>
</protein>
<proteinExistence type="predicted"/>
<comment type="caution">
    <text evidence="1">The sequence shown here is derived from an EMBL/GenBank/DDBJ whole genome shotgun (WGS) entry which is preliminary data.</text>
</comment>
<reference evidence="1" key="1">
    <citation type="submission" date="2022-04" db="EMBL/GenBank/DDBJ databases">
        <title>Genome of the entomopathogenic fungus Entomophthora muscae.</title>
        <authorList>
            <person name="Elya C."/>
            <person name="Lovett B.R."/>
            <person name="Lee E."/>
            <person name="Macias A.M."/>
            <person name="Hajek A.E."/>
            <person name="De Bivort B.L."/>
            <person name="Kasson M.T."/>
            <person name="De Fine Licht H.H."/>
            <person name="Stajich J.E."/>
        </authorList>
    </citation>
    <scope>NUCLEOTIDE SEQUENCE</scope>
    <source>
        <strain evidence="1">Berkeley</strain>
    </source>
</reference>
<name>A0ACC2SEG9_9FUNG</name>
<dbReference type="EMBL" id="QTSX02005167">
    <property type="protein sequence ID" value="KAJ9060546.1"/>
    <property type="molecule type" value="Genomic_DNA"/>
</dbReference>
<keyword evidence="2" id="KW-1185">Reference proteome</keyword>
<evidence type="ECO:0000313" key="2">
    <source>
        <dbReference type="Proteomes" id="UP001165960"/>
    </source>
</evidence>
<accession>A0ACC2SEG9</accession>
<gene>
    <name evidence="1" type="ORF">DSO57_1029604</name>
</gene>
<evidence type="ECO:0000313" key="1">
    <source>
        <dbReference type="EMBL" id="KAJ9060546.1"/>
    </source>
</evidence>
<dbReference type="Proteomes" id="UP001165960">
    <property type="component" value="Unassembled WGS sequence"/>
</dbReference>